<dbReference type="RefSeq" id="WP_090299759.1">
    <property type="nucleotide sequence ID" value="NZ_CAXURO020000001.1"/>
</dbReference>
<evidence type="ECO:0000256" key="1">
    <source>
        <dbReference type="SAM" id="MobiDB-lite"/>
    </source>
</evidence>
<accession>A0A9Q8Y7G9</accession>
<reference evidence="2" key="1">
    <citation type="submission" date="2022-06" db="EMBL/GenBank/DDBJ databases">
        <title>Physiological and biochemical characterization and genomic elucidation of a strain of the genus Ensifer adhaerens M8 that combines arsenic oxidation and chromium reduction.</title>
        <authorList>
            <person name="Li X."/>
            <person name="Yu c."/>
        </authorList>
    </citation>
    <scope>NUCLEOTIDE SEQUENCE</scope>
    <source>
        <strain evidence="2">M8</strain>
    </source>
</reference>
<dbReference type="AlphaFoldDB" id="A0A9Q8Y7G9"/>
<organism evidence="2 3">
    <name type="scientific">Ensifer adhaerens</name>
    <name type="common">Sinorhizobium morelense</name>
    <dbReference type="NCBI Taxonomy" id="106592"/>
    <lineage>
        <taxon>Bacteria</taxon>
        <taxon>Pseudomonadati</taxon>
        <taxon>Pseudomonadota</taxon>
        <taxon>Alphaproteobacteria</taxon>
        <taxon>Hyphomicrobiales</taxon>
        <taxon>Rhizobiaceae</taxon>
        <taxon>Sinorhizobium/Ensifer group</taxon>
        <taxon>Ensifer</taxon>
    </lineage>
</organism>
<protein>
    <submittedName>
        <fullName evidence="2">Uncharacterized protein</fullName>
    </submittedName>
</protein>
<dbReference type="EMBL" id="CP098807">
    <property type="protein sequence ID" value="USJ22514.1"/>
    <property type="molecule type" value="Genomic_DNA"/>
</dbReference>
<dbReference type="OrthoDB" id="8421409at2"/>
<name>A0A9Q8Y7G9_ENSAD</name>
<feature type="compositionally biased region" description="Basic and acidic residues" evidence="1">
    <location>
        <begin position="10"/>
        <end position="20"/>
    </location>
</feature>
<dbReference type="Proteomes" id="UP001055460">
    <property type="component" value="Chromosome"/>
</dbReference>
<proteinExistence type="predicted"/>
<feature type="region of interest" description="Disordered" evidence="1">
    <location>
        <begin position="1"/>
        <end position="20"/>
    </location>
</feature>
<sequence>MAQRTTGQRSEGKSSPDFDPRDRLILALYAELKAERETRAALEDALAHGVVSLEILQAIISDPVPVVTEEDIVRIERVLALDAARSAILAKDAPTLRGLRGGG</sequence>
<evidence type="ECO:0000313" key="2">
    <source>
        <dbReference type="EMBL" id="USJ22514.1"/>
    </source>
</evidence>
<gene>
    <name evidence="2" type="ORF">NE863_14560</name>
</gene>
<evidence type="ECO:0000313" key="3">
    <source>
        <dbReference type="Proteomes" id="UP001055460"/>
    </source>
</evidence>